<proteinExistence type="predicted"/>
<dbReference type="SUPFAM" id="SSF52266">
    <property type="entry name" value="SGNH hydrolase"/>
    <property type="match status" value="1"/>
</dbReference>
<keyword evidence="2" id="KW-1133">Transmembrane helix</keyword>
<organism evidence="3">
    <name type="scientific">uncultured Sulfurovum sp</name>
    <dbReference type="NCBI Taxonomy" id="269237"/>
    <lineage>
        <taxon>Bacteria</taxon>
        <taxon>Pseudomonadati</taxon>
        <taxon>Campylobacterota</taxon>
        <taxon>Epsilonproteobacteria</taxon>
        <taxon>Campylobacterales</taxon>
        <taxon>Sulfurovaceae</taxon>
        <taxon>Sulfurovum</taxon>
        <taxon>environmental samples</taxon>
    </lineage>
</organism>
<sequence length="327" mass="37059">MLSGKSYLQILFIVLGVIALSTLSYAYYYAKSNAKSYPLPLMNRISFDAKLKFIRENIDPDEVDTLIVGSSLALNNVQGAVIEDESTVVKDVLNLSMWSIGALQVEQLLELSDAFPNLKRIVYSGQFSDFGNKLVFKNYDSDALQDYMANTLNPIAHSRLLLDACKDIAFCKKREKEWTHPKYHTQKNFHFLKFDHTGSAPIEIHGKDRIQRRWESPHAPVQIAEAFEALRRIAQKAKSDGVAFYFIQQPYRQPLIDKDKGVKHVMQKFATGVKNLVNQEGGHFLSLHYLLKLDDTHFADRSHLNANGSKKGSSEIAKFIDKSEGSK</sequence>
<protein>
    <recommendedName>
        <fullName evidence="4">DUF1574 domain-containing protein</fullName>
    </recommendedName>
</protein>
<accession>A0A6S6TUI9</accession>
<evidence type="ECO:0000313" key="3">
    <source>
        <dbReference type="EMBL" id="CAA6819838.1"/>
    </source>
</evidence>
<feature type="region of interest" description="Disordered" evidence="1">
    <location>
        <begin position="304"/>
        <end position="327"/>
    </location>
</feature>
<name>A0A6S6TUI9_9BACT</name>
<keyword evidence="2" id="KW-0472">Membrane</keyword>
<evidence type="ECO:0000256" key="1">
    <source>
        <dbReference type="SAM" id="MobiDB-lite"/>
    </source>
</evidence>
<gene>
    <name evidence="3" type="ORF">HELGO_WM585</name>
</gene>
<evidence type="ECO:0008006" key="4">
    <source>
        <dbReference type="Google" id="ProtNLM"/>
    </source>
</evidence>
<dbReference type="AlphaFoldDB" id="A0A6S6TUI9"/>
<keyword evidence="2" id="KW-0812">Transmembrane</keyword>
<feature type="transmembrane region" description="Helical" evidence="2">
    <location>
        <begin position="6"/>
        <end position="28"/>
    </location>
</feature>
<dbReference type="EMBL" id="CACVAS010000107">
    <property type="protein sequence ID" value="CAA6819838.1"/>
    <property type="molecule type" value="Genomic_DNA"/>
</dbReference>
<dbReference type="GO" id="GO:0016788">
    <property type="term" value="F:hydrolase activity, acting on ester bonds"/>
    <property type="evidence" value="ECO:0007669"/>
    <property type="project" value="UniProtKB-ARBA"/>
</dbReference>
<dbReference type="Gene3D" id="3.40.50.1110">
    <property type="entry name" value="SGNH hydrolase"/>
    <property type="match status" value="1"/>
</dbReference>
<dbReference type="InterPro" id="IPR036514">
    <property type="entry name" value="SGNH_hydro_sf"/>
</dbReference>
<feature type="compositionally biased region" description="Basic and acidic residues" evidence="1">
    <location>
        <begin position="318"/>
        <end position="327"/>
    </location>
</feature>
<evidence type="ECO:0000256" key="2">
    <source>
        <dbReference type="SAM" id="Phobius"/>
    </source>
</evidence>
<reference evidence="3" key="1">
    <citation type="submission" date="2020-01" db="EMBL/GenBank/DDBJ databases">
        <authorList>
            <person name="Meier V. D."/>
            <person name="Meier V D."/>
        </authorList>
    </citation>
    <scope>NUCLEOTIDE SEQUENCE</scope>
    <source>
        <strain evidence="3">HLG_WM_MAG_01</strain>
    </source>
</reference>